<feature type="domain" description="MADF" evidence="2">
    <location>
        <begin position="47"/>
        <end position="138"/>
    </location>
</feature>
<reference evidence="3 4" key="1">
    <citation type="journal article" date="2007" name="Nature">
        <title>Evolution of genes and genomes on the Drosophila phylogeny.</title>
        <authorList>
            <consortium name="Drosophila 12 Genomes Consortium"/>
            <person name="Clark A.G."/>
            <person name="Eisen M.B."/>
            <person name="Smith D.R."/>
            <person name="Bergman C.M."/>
            <person name="Oliver B."/>
            <person name="Markow T.A."/>
            <person name="Kaufman T.C."/>
            <person name="Kellis M."/>
            <person name="Gelbart W."/>
            <person name="Iyer V.N."/>
            <person name="Pollard D.A."/>
            <person name="Sackton T.B."/>
            <person name="Larracuente A.M."/>
            <person name="Singh N.D."/>
            <person name="Abad J.P."/>
            <person name="Abt D.N."/>
            <person name="Adryan B."/>
            <person name="Aguade M."/>
            <person name="Akashi H."/>
            <person name="Anderson W.W."/>
            <person name="Aquadro C.F."/>
            <person name="Ardell D.H."/>
            <person name="Arguello R."/>
            <person name="Artieri C.G."/>
            <person name="Barbash D.A."/>
            <person name="Barker D."/>
            <person name="Barsanti P."/>
            <person name="Batterham P."/>
            <person name="Batzoglou S."/>
            <person name="Begun D."/>
            <person name="Bhutkar A."/>
            <person name="Blanco E."/>
            <person name="Bosak S.A."/>
            <person name="Bradley R.K."/>
            <person name="Brand A.D."/>
            <person name="Brent M.R."/>
            <person name="Brooks A.N."/>
            <person name="Brown R.H."/>
            <person name="Butlin R.K."/>
            <person name="Caggese C."/>
            <person name="Calvi B.R."/>
            <person name="Bernardo de Carvalho A."/>
            <person name="Caspi A."/>
            <person name="Castrezana S."/>
            <person name="Celniker S.E."/>
            <person name="Chang J.L."/>
            <person name="Chapple C."/>
            <person name="Chatterji S."/>
            <person name="Chinwalla A."/>
            <person name="Civetta A."/>
            <person name="Clifton S.W."/>
            <person name="Comeron J.M."/>
            <person name="Costello J.C."/>
            <person name="Coyne J.A."/>
            <person name="Daub J."/>
            <person name="David R.G."/>
            <person name="Delcher A.L."/>
            <person name="Delehaunty K."/>
            <person name="Do C.B."/>
            <person name="Ebling H."/>
            <person name="Edwards K."/>
            <person name="Eickbush T."/>
            <person name="Evans J.D."/>
            <person name="Filipski A."/>
            <person name="Findeiss S."/>
            <person name="Freyhult E."/>
            <person name="Fulton L."/>
            <person name="Fulton R."/>
            <person name="Garcia A.C."/>
            <person name="Gardiner A."/>
            <person name="Garfield D.A."/>
            <person name="Garvin B.E."/>
            <person name="Gibson G."/>
            <person name="Gilbert D."/>
            <person name="Gnerre S."/>
            <person name="Godfrey J."/>
            <person name="Good R."/>
            <person name="Gotea V."/>
            <person name="Gravely B."/>
            <person name="Greenberg A.J."/>
            <person name="Griffiths-Jones S."/>
            <person name="Gross S."/>
            <person name="Guigo R."/>
            <person name="Gustafson E.A."/>
            <person name="Haerty W."/>
            <person name="Hahn M.W."/>
            <person name="Halligan D.L."/>
            <person name="Halpern A.L."/>
            <person name="Halter G.M."/>
            <person name="Han M.V."/>
            <person name="Heger A."/>
            <person name="Hillier L."/>
            <person name="Hinrichs A.S."/>
            <person name="Holmes I."/>
            <person name="Hoskins R.A."/>
            <person name="Hubisz M.J."/>
            <person name="Hultmark D."/>
            <person name="Huntley M.A."/>
            <person name="Jaffe D.B."/>
            <person name="Jagadeeshan S."/>
            <person name="Jeck W.R."/>
            <person name="Johnson J."/>
            <person name="Jones C.D."/>
            <person name="Jordan W.C."/>
            <person name="Karpen G.H."/>
            <person name="Kataoka E."/>
            <person name="Keightley P.D."/>
            <person name="Kheradpour P."/>
            <person name="Kirkness E.F."/>
            <person name="Koerich L.B."/>
            <person name="Kristiansen K."/>
            <person name="Kudrna D."/>
            <person name="Kulathinal R.J."/>
            <person name="Kumar S."/>
            <person name="Kwok R."/>
            <person name="Lander E."/>
            <person name="Langley C.H."/>
            <person name="Lapoint R."/>
            <person name="Lazzaro B.P."/>
            <person name="Lee S.J."/>
            <person name="Levesque L."/>
            <person name="Li R."/>
            <person name="Lin C.F."/>
            <person name="Lin M.F."/>
            <person name="Lindblad-Toh K."/>
            <person name="Llopart A."/>
            <person name="Long M."/>
            <person name="Low L."/>
            <person name="Lozovsky E."/>
            <person name="Lu J."/>
            <person name="Luo M."/>
            <person name="Machado C.A."/>
            <person name="Makalowski W."/>
            <person name="Marzo M."/>
            <person name="Matsuda M."/>
            <person name="Matzkin L."/>
            <person name="McAllister B."/>
            <person name="McBride C.S."/>
            <person name="McKernan B."/>
            <person name="McKernan K."/>
            <person name="Mendez-Lago M."/>
            <person name="Minx P."/>
            <person name="Mollenhauer M.U."/>
            <person name="Montooth K."/>
            <person name="Mount S.M."/>
            <person name="Mu X."/>
            <person name="Myers E."/>
            <person name="Negre B."/>
            <person name="Newfeld S."/>
            <person name="Nielsen R."/>
            <person name="Noor M.A."/>
            <person name="O'Grady P."/>
            <person name="Pachter L."/>
            <person name="Papaceit M."/>
            <person name="Parisi M.J."/>
            <person name="Parisi M."/>
            <person name="Parts L."/>
            <person name="Pedersen J.S."/>
            <person name="Pesole G."/>
            <person name="Phillippy A.M."/>
            <person name="Ponting C.P."/>
            <person name="Pop M."/>
            <person name="Porcelli D."/>
            <person name="Powell J.R."/>
            <person name="Prohaska S."/>
            <person name="Pruitt K."/>
            <person name="Puig M."/>
            <person name="Quesneville H."/>
            <person name="Ram K.R."/>
            <person name="Rand D."/>
            <person name="Rasmussen M.D."/>
            <person name="Reed L.K."/>
            <person name="Reenan R."/>
            <person name="Reily A."/>
            <person name="Remington K.A."/>
            <person name="Rieger T.T."/>
            <person name="Ritchie M.G."/>
            <person name="Robin C."/>
            <person name="Rogers Y.H."/>
            <person name="Rohde C."/>
            <person name="Rozas J."/>
            <person name="Rubenfield M.J."/>
            <person name="Ruiz A."/>
            <person name="Russo S."/>
            <person name="Salzberg S.L."/>
            <person name="Sanchez-Gracia A."/>
            <person name="Saranga D.J."/>
            <person name="Sato H."/>
            <person name="Schaeffer S.W."/>
            <person name="Schatz M.C."/>
            <person name="Schlenke T."/>
            <person name="Schwartz R."/>
            <person name="Segarra C."/>
            <person name="Singh R.S."/>
            <person name="Sirot L."/>
            <person name="Sirota M."/>
            <person name="Sisneros N.B."/>
            <person name="Smith C.D."/>
            <person name="Smith T.F."/>
            <person name="Spieth J."/>
            <person name="Stage D.E."/>
            <person name="Stark A."/>
            <person name="Stephan W."/>
            <person name="Strausberg R.L."/>
            <person name="Strempel S."/>
            <person name="Sturgill D."/>
            <person name="Sutton G."/>
            <person name="Sutton G.G."/>
            <person name="Tao W."/>
            <person name="Teichmann S."/>
            <person name="Tobari Y.N."/>
            <person name="Tomimura Y."/>
            <person name="Tsolas J.M."/>
            <person name="Valente V.L."/>
            <person name="Venter E."/>
            <person name="Venter J.C."/>
            <person name="Vicario S."/>
            <person name="Vieira F.G."/>
            <person name="Vilella A.J."/>
            <person name="Villasante A."/>
            <person name="Walenz B."/>
            <person name="Wang J."/>
            <person name="Wasserman M."/>
            <person name="Watts T."/>
            <person name="Wilson D."/>
            <person name="Wilson R.K."/>
            <person name="Wing R.A."/>
            <person name="Wolfner M.F."/>
            <person name="Wong A."/>
            <person name="Wong G.K."/>
            <person name="Wu C.I."/>
            <person name="Wu G."/>
            <person name="Yamamoto D."/>
            <person name="Yang H.P."/>
            <person name="Yang S.P."/>
            <person name="Yorke J.A."/>
            <person name="Yoshida K."/>
            <person name="Zdobnov E."/>
            <person name="Zhang P."/>
            <person name="Zhang Y."/>
            <person name="Zimin A.V."/>
            <person name="Baldwin J."/>
            <person name="Abdouelleil A."/>
            <person name="Abdulkadir J."/>
            <person name="Abebe A."/>
            <person name="Abera B."/>
            <person name="Abreu J."/>
            <person name="Acer S.C."/>
            <person name="Aftuck L."/>
            <person name="Alexander A."/>
            <person name="An P."/>
            <person name="Anderson E."/>
            <person name="Anderson S."/>
            <person name="Arachi H."/>
            <person name="Azer M."/>
            <person name="Bachantsang P."/>
            <person name="Barry A."/>
            <person name="Bayul T."/>
            <person name="Berlin A."/>
            <person name="Bessette D."/>
            <person name="Bloom T."/>
            <person name="Blye J."/>
            <person name="Boguslavskiy L."/>
            <person name="Bonnet C."/>
            <person name="Boukhgalter B."/>
            <person name="Bourzgui I."/>
            <person name="Brown A."/>
            <person name="Cahill P."/>
            <person name="Channer S."/>
            <person name="Cheshatsang Y."/>
            <person name="Chuda L."/>
            <person name="Citroen M."/>
            <person name="Collymore A."/>
            <person name="Cooke P."/>
            <person name="Costello M."/>
            <person name="D'Aco K."/>
            <person name="Daza R."/>
            <person name="De Haan G."/>
            <person name="DeGray S."/>
            <person name="DeMaso C."/>
            <person name="Dhargay N."/>
            <person name="Dooley K."/>
            <person name="Dooley E."/>
            <person name="Doricent M."/>
            <person name="Dorje P."/>
            <person name="Dorjee K."/>
            <person name="Dupes A."/>
            <person name="Elong R."/>
            <person name="Falk J."/>
            <person name="Farina A."/>
            <person name="Faro S."/>
            <person name="Ferguson D."/>
            <person name="Fisher S."/>
            <person name="Foley C.D."/>
            <person name="Franke A."/>
            <person name="Friedrich D."/>
            <person name="Gadbois L."/>
            <person name="Gearin G."/>
            <person name="Gearin C.R."/>
            <person name="Giannoukos G."/>
            <person name="Goode T."/>
            <person name="Graham J."/>
            <person name="Grandbois E."/>
            <person name="Grewal S."/>
            <person name="Gyaltsen K."/>
            <person name="Hafez N."/>
            <person name="Hagos B."/>
            <person name="Hall J."/>
            <person name="Henson C."/>
            <person name="Hollinger A."/>
            <person name="Honan T."/>
            <person name="Huard M.D."/>
            <person name="Hughes L."/>
            <person name="Hurhula B."/>
            <person name="Husby M.E."/>
            <person name="Kamat A."/>
            <person name="Kanga B."/>
            <person name="Kashin S."/>
            <person name="Khazanovich D."/>
            <person name="Kisner P."/>
            <person name="Lance K."/>
            <person name="Lara M."/>
            <person name="Lee W."/>
            <person name="Lennon N."/>
            <person name="Letendre F."/>
            <person name="LeVine R."/>
            <person name="Lipovsky A."/>
            <person name="Liu X."/>
            <person name="Liu J."/>
            <person name="Liu S."/>
            <person name="Lokyitsang T."/>
            <person name="Lokyitsang Y."/>
            <person name="Lubonja R."/>
            <person name="Lui A."/>
            <person name="MacDonald P."/>
            <person name="Magnisalis V."/>
            <person name="Maru K."/>
            <person name="Matthews C."/>
            <person name="McCusker W."/>
            <person name="McDonough S."/>
            <person name="Mehta T."/>
            <person name="Meldrim J."/>
            <person name="Meneus L."/>
            <person name="Mihai O."/>
            <person name="Mihalev A."/>
            <person name="Mihova T."/>
            <person name="Mittelman R."/>
            <person name="Mlenga V."/>
            <person name="Montmayeur A."/>
            <person name="Mulrain L."/>
            <person name="Navidi A."/>
            <person name="Naylor J."/>
            <person name="Negash T."/>
            <person name="Nguyen T."/>
            <person name="Nguyen N."/>
            <person name="Nicol R."/>
            <person name="Norbu C."/>
            <person name="Norbu N."/>
            <person name="Novod N."/>
            <person name="O'Neill B."/>
            <person name="Osman S."/>
            <person name="Markiewicz E."/>
            <person name="Oyono O.L."/>
            <person name="Patti C."/>
            <person name="Phunkhang P."/>
            <person name="Pierre F."/>
            <person name="Priest M."/>
            <person name="Raghuraman S."/>
            <person name="Rege F."/>
            <person name="Reyes R."/>
            <person name="Rise C."/>
            <person name="Rogov P."/>
            <person name="Ross K."/>
            <person name="Ryan E."/>
            <person name="Settipalli S."/>
            <person name="Shea T."/>
            <person name="Sherpa N."/>
            <person name="Shi L."/>
            <person name="Shih D."/>
            <person name="Sparrow T."/>
            <person name="Spaulding J."/>
            <person name="Stalker J."/>
            <person name="Stange-Thomann N."/>
            <person name="Stavropoulos S."/>
            <person name="Stone C."/>
            <person name="Strader C."/>
            <person name="Tesfaye S."/>
            <person name="Thomson T."/>
            <person name="Thoulutsang Y."/>
            <person name="Thoulutsang D."/>
            <person name="Topham K."/>
            <person name="Topping I."/>
            <person name="Tsamla T."/>
            <person name="Vassiliev H."/>
            <person name="Vo A."/>
            <person name="Wangchuk T."/>
            <person name="Wangdi T."/>
            <person name="Weiand M."/>
            <person name="Wilkinson J."/>
            <person name="Wilson A."/>
            <person name="Yadav S."/>
            <person name="Young G."/>
            <person name="Yu Q."/>
            <person name="Zembek L."/>
            <person name="Zhong D."/>
            <person name="Zimmer A."/>
            <person name="Zwirko Z."/>
            <person name="Jaffe D.B."/>
            <person name="Alvarez P."/>
            <person name="Brockman W."/>
            <person name="Butler J."/>
            <person name="Chin C."/>
            <person name="Gnerre S."/>
            <person name="Grabherr M."/>
            <person name="Kleber M."/>
            <person name="Mauceli E."/>
            <person name="MacCallum I."/>
        </authorList>
    </citation>
    <scope>NUCLEOTIDE SEQUENCE [LARGE SCALE GENOMIC DNA]</scope>
    <source>
        <strain evidence="4">MSH-3 / Tucson 14011-0111.49</strain>
    </source>
</reference>
<dbReference type="eggNOG" id="ENOG502S3MH">
    <property type="taxonomic scope" value="Eukaryota"/>
</dbReference>
<feature type="compositionally biased region" description="Basic and acidic residues" evidence="1">
    <location>
        <begin position="388"/>
        <end position="399"/>
    </location>
</feature>
<dbReference type="PANTHER" id="PTHR21505:SF8">
    <property type="entry name" value="DPT-YFP REPRESSOR BY OVEREXPRESSION, ISOFORM D-RELATED"/>
    <property type="match status" value="1"/>
</dbReference>
<keyword evidence="4" id="KW-1185">Reference proteome</keyword>
<proteinExistence type="predicted"/>
<dbReference type="PANTHER" id="PTHR21505">
    <property type="entry name" value="MADF DOMAIN-CONTAINING PROTEIN-RELATED"/>
    <property type="match status" value="1"/>
</dbReference>
<dbReference type="Pfam" id="PF10545">
    <property type="entry name" value="MADF_DNA_bdg"/>
    <property type="match status" value="2"/>
</dbReference>
<name>B4HBH4_DROPE</name>
<gene>
    <name evidence="3" type="primary">Dper\GL13143</name>
    <name evidence="3" type="ORF">Dper_GL13143</name>
</gene>
<evidence type="ECO:0000313" key="3">
    <source>
        <dbReference type="EMBL" id="EDW38745.1"/>
    </source>
</evidence>
<dbReference type="SMART" id="SM00595">
    <property type="entry name" value="MADF"/>
    <property type="match status" value="2"/>
</dbReference>
<evidence type="ECO:0000259" key="2">
    <source>
        <dbReference type="PROSITE" id="PS51029"/>
    </source>
</evidence>
<protein>
    <submittedName>
        <fullName evidence="3">GL13143</fullName>
    </submittedName>
</protein>
<feature type="region of interest" description="Disordered" evidence="1">
    <location>
        <begin position="387"/>
        <end position="460"/>
    </location>
</feature>
<accession>B4HBH4</accession>
<dbReference type="PROSITE" id="PS51029">
    <property type="entry name" value="MADF"/>
    <property type="match status" value="2"/>
</dbReference>
<dbReference type="OMA" id="GYQPRLW"/>
<evidence type="ECO:0000256" key="1">
    <source>
        <dbReference type="SAM" id="MobiDB-lite"/>
    </source>
</evidence>
<dbReference type="OrthoDB" id="6152242at2759"/>
<organism evidence="4">
    <name type="scientific">Drosophila persimilis</name>
    <name type="common">Fruit fly</name>
    <dbReference type="NCBI Taxonomy" id="7234"/>
    <lineage>
        <taxon>Eukaryota</taxon>
        <taxon>Metazoa</taxon>
        <taxon>Ecdysozoa</taxon>
        <taxon>Arthropoda</taxon>
        <taxon>Hexapoda</taxon>
        <taxon>Insecta</taxon>
        <taxon>Pterygota</taxon>
        <taxon>Neoptera</taxon>
        <taxon>Endopterygota</taxon>
        <taxon>Diptera</taxon>
        <taxon>Brachycera</taxon>
        <taxon>Muscomorpha</taxon>
        <taxon>Ephydroidea</taxon>
        <taxon>Drosophilidae</taxon>
        <taxon>Drosophila</taxon>
        <taxon>Sophophora</taxon>
    </lineage>
</organism>
<feature type="compositionally biased region" description="Polar residues" evidence="1">
    <location>
        <begin position="400"/>
        <end position="416"/>
    </location>
</feature>
<dbReference type="HOGENOM" id="CLU_046601_0_0_1"/>
<evidence type="ECO:0000313" key="4">
    <source>
        <dbReference type="Proteomes" id="UP000008744"/>
    </source>
</evidence>
<dbReference type="AlphaFoldDB" id="B4HBH4"/>
<dbReference type="EMBL" id="CH479256">
    <property type="protein sequence ID" value="EDW38745.1"/>
    <property type="molecule type" value="Genomic_DNA"/>
</dbReference>
<sequence length="543" mass="62629">MPHQLSASNETETVAAMLSPGASSSEMINNTSASTGILYDEKEVMEEFISCYRHFAALWDSSSSDYLSKTKKEPGYKELLKILRRINGDCTVQDVKRKINSLRCCYRRELKKVQSSKYNYRPRLWWFNQMEFLKPVLNIGSPPRANNNDGHHMDDSLDETSINQEEADDDADMQHNSSRSTILDMEHWQKFFRLYRGMPQLWMTKSKGYRNRLLREQSYQRLLDCMRSIDPTANIHTLKRKINNFRTSYRRELRKVYSSDNNYVPTLWYFKELDFLCEFETGELQLEMGLDGDLPQLKSLETEQGLAPEPDLEDIISLSMQEMQADFIDESEIEHYRYVTEEKDEDMFAEAFDTETDALGDLEPEPDQGQEMIAADQTPIMRVPSTLKTEEHSQSHSRDYQTLSPQSMTSNANGLYSSCPPKHRHGAGSGSGRHPLPAGGMLERAGRPVRRRSSTSHDDEYFQFVDGEPSSAKQRRVESSYDHAESECVLIGKRMAAHFRNMRPDQRLFAERIISEVLVYGRMNQLSMRARFVPNVKDGAASP</sequence>
<feature type="domain" description="MADF" evidence="2">
    <location>
        <begin position="190"/>
        <end position="281"/>
    </location>
</feature>
<dbReference type="InterPro" id="IPR006578">
    <property type="entry name" value="MADF-dom"/>
</dbReference>
<dbReference type="Proteomes" id="UP000008744">
    <property type="component" value="Unassembled WGS sequence"/>
</dbReference>
<dbReference type="PhylomeDB" id="B4HBH4"/>